<reference evidence="1 2" key="1">
    <citation type="submission" date="2019-02" db="EMBL/GenBank/DDBJ databases">
        <title>Genomic Encyclopedia of Type Strains, Phase IV (KMG-IV): sequencing the most valuable type-strain genomes for metagenomic binning, comparative biology and taxonomic classification.</title>
        <authorList>
            <person name="Goeker M."/>
        </authorList>
    </citation>
    <scope>NUCLEOTIDE SEQUENCE [LARGE SCALE GENOMIC DNA]</scope>
    <source>
        <strain evidence="1 2">DSM 101727</strain>
    </source>
</reference>
<proteinExistence type="predicted"/>
<organism evidence="1 2">
    <name type="scientific">Herbihabitans rhizosphaerae</name>
    <dbReference type="NCBI Taxonomy" id="1872711"/>
    <lineage>
        <taxon>Bacteria</taxon>
        <taxon>Bacillati</taxon>
        <taxon>Actinomycetota</taxon>
        <taxon>Actinomycetes</taxon>
        <taxon>Pseudonocardiales</taxon>
        <taxon>Pseudonocardiaceae</taxon>
        <taxon>Herbihabitans</taxon>
    </lineage>
</organism>
<dbReference type="RefSeq" id="WP_130344747.1">
    <property type="nucleotide sequence ID" value="NZ_SGWQ01000004.1"/>
</dbReference>
<keyword evidence="2" id="KW-1185">Reference proteome</keyword>
<gene>
    <name evidence="1" type="ORF">EV193_104400</name>
</gene>
<protein>
    <submittedName>
        <fullName evidence="1">Uncharacterized protein</fullName>
    </submittedName>
</protein>
<dbReference type="AlphaFoldDB" id="A0A4Q7KRN0"/>
<dbReference type="Proteomes" id="UP000294257">
    <property type="component" value="Unassembled WGS sequence"/>
</dbReference>
<evidence type="ECO:0000313" key="1">
    <source>
        <dbReference type="EMBL" id="RZS39184.1"/>
    </source>
</evidence>
<comment type="caution">
    <text evidence="1">The sequence shown here is derived from an EMBL/GenBank/DDBJ whole genome shotgun (WGS) entry which is preliminary data.</text>
</comment>
<accession>A0A4Q7KRN0</accession>
<name>A0A4Q7KRN0_9PSEU</name>
<evidence type="ECO:0000313" key="2">
    <source>
        <dbReference type="Proteomes" id="UP000294257"/>
    </source>
</evidence>
<dbReference type="EMBL" id="SGWQ01000004">
    <property type="protein sequence ID" value="RZS39184.1"/>
    <property type="molecule type" value="Genomic_DNA"/>
</dbReference>
<sequence>MSERLTVTFTKSGQGAGHAARANKIPLCGANVNKPFANPQVQARDWSKVSCARCKRIMEREATGEARAAVAAAEVRGGEQ</sequence>